<evidence type="ECO:0000313" key="1">
    <source>
        <dbReference type="EMBL" id="KAH7908268.1"/>
    </source>
</evidence>
<keyword evidence="2" id="KW-1185">Reference proteome</keyword>
<reference evidence="1" key="1">
    <citation type="journal article" date="2021" name="New Phytol.">
        <title>Evolutionary innovations through gain and loss of genes in the ectomycorrhizal Boletales.</title>
        <authorList>
            <person name="Wu G."/>
            <person name="Miyauchi S."/>
            <person name="Morin E."/>
            <person name="Kuo A."/>
            <person name="Drula E."/>
            <person name="Varga T."/>
            <person name="Kohler A."/>
            <person name="Feng B."/>
            <person name="Cao Y."/>
            <person name="Lipzen A."/>
            <person name="Daum C."/>
            <person name="Hundley H."/>
            <person name="Pangilinan J."/>
            <person name="Johnson J."/>
            <person name="Barry K."/>
            <person name="LaButti K."/>
            <person name="Ng V."/>
            <person name="Ahrendt S."/>
            <person name="Min B."/>
            <person name="Choi I.G."/>
            <person name="Park H."/>
            <person name="Plett J.M."/>
            <person name="Magnuson J."/>
            <person name="Spatafora J.W."/>
            <person name="Nagy L.G."/>
            <person name="Henrissat B."/>
            <person name="Grigoriev I.V."/>
            <person name="Yang Z.L."/>
            <person name="Xu J."/>
            <person name="Martin F.M."/>
        </authorList>
    </citation>
    <scope>NUCLEOTIDE SEQUENCE</scope>
    <source>
        <strain evidence="1">ATCC 28755</strain>
    </source>
</reference>
<sequence>MYQDRTKRYHKHNREFPRSARFIDAYRKGLDGKQAAWSVKKYRGHRVIPEGILKEFENIHLYHTTHTPAFFVQYHNLYYYSSFC</sequence>
<organism evidence="1 2">
    <name type="scientific">Hygrophoropsis aurantiaca</name>
    <dbReference type="NCBI Taxonomy" id="72124"/>
    <lineage>
        <taxon>Eukaryota</taxon>
        <taxon>Fungi</taxon>
        <taxon>Dikarya</taxon>
        <taxon>Basidiomycota</taxon>
        <taxon>Agaricomycotina</taxon>
        <taxon>Agaricomycetes</taxon>
        <taxon>Agaricomycetidae</taxon>
        <taxon>Boletales</taxon>
        <taxon>Coniophorineae</taxon>
        <taxon>Hygrophoropsidaceae</taxon>
        <taxon>Hygrophoropsis</taxon>
    </lineage>
</organism>
<dbReference type="EMBL" id="MU267833">
    <property type="protein sequence ID" value="KAH7908268.1"/>
    <property type="molecule type" value="Genomic_DNA"/>
</dbReference>
<evidence type="ECO:0000313" key="2">
    <source>
        <dbReference type="Proteomes" id="UP000790377"/>
    </source>
</evidence>
<name>A0ACB8A5C7_9AGAM</name>
<comment type="caution">
    <text evidence="1">The sequence shown here is derived from an EMBL/GenBank/DDBJ whole genome shotgun (WGS) entry which is preliminary data.</text>
</comment>
<accession>A0ACB8A5C7</accession>
<proteinExistence type="predicted"/>
<gene>
    <name evidence="1" type="ORF">BJ138DRAFT_1013140</name>
</gene>
<protein>
    <submittedName>
        <fullName evidence="1">Uncharacterized protein</fullName>
    </submittedName>
</protein>
<dbReference type="Proteomes" id="UP000790377">
    <property type="component" value="Unassembled WGS sequence"/>
</dbReference>